<reference evidence="1 2" key="1">
    <citation type="journal article" date="2023" name="Hortic Res">
        <title>Pangenome of water caltrop reveals structural variations and asymmetric subgenome divergence after allopolyploidization.</title>
        <authorList>
            <person name="Zhang X."/>
            <person name="Chen Y."/>
            <person name="Wang L."/>
            <person name="Yuan Y."/>
            <person name="Fang M."/>
            <person name="Shi L."/>
            <person name="Lu R."/>
            <person name="Comes H.P."/>
            <person name="Ma Y."/>
            <person name="Chen Y."/>
            <person name="Huang G."/>
            <person name="Zhou Y."/>
            <person name="Zheng Z."/>
            <person name="Qiu Y."/>
        </authorList>
    </citation>
    <scope>NUCLEOTIDE SEQUENCE [LARGE SCALE GENOMIC DNA]</scope>
    <source>
        <strain evidence="1">F231</strain>
    </source>
</reference>
<dbReference type="EMBL" id="JAXQNO010000023">
    <property type="protein sequence ID" value="KAK4765751.1"/>
    <property type="molecule type" value="Genomic_DNA"/>
</dbReference>
<organism evidence="1 2">
    <name type="scientific">Trapa natans</name>
    <name type="common">Water chestnut</name>
    <dbReference type="NCBI Taxonomy" id="22666"/>
    <lineage>
        <taxon>Eukaryota</taxon>
        <taxon>Viridiplantae</taxon>
        <taxon>Streptophyta</taxon>
        <taxon>Embryophyta</taxon>
        <taxon>Tracheophyta</taxon>
        <taxon>Spermatophyta</taxon>
        <taxon>Magnoliopsida</taxon>
        <taxon>eudicotyledons</taxon>
        <taxon>Gunneridae</taxon>
        <taxon>Pentapetalae</taxon>
        <taxon>rosids</taxon>
        <taxon>malvids</taxon>
        <taxon>Myrtales</taxon>
        <taxon>Lythraceae</taxon>
        <taxon>Trapa</taxon>
    </lineage>
</organism>
<evidence type="ECO:0000313" key="1">
    <source>
        <dbReference type="EMBL" id="KAK4765751.1"/>
    </source>
</evidence>
<dbReference type="Proteomes" id="UP001346149">
    <property type="component" value="Unassembled WGS sequence"/>
</dbReference>
<dbReference type="AlphaFoldDB" id="A0AAN7QEX9"/>
<gene>
    <name evidence="1" type="ORF">SAY86_026841</name>
</gene>
<sequence>MGTSLPLTQFVFNGSFSSRTPKISRLQLPQFRLPWRPSEFRTRNCGDSPLRYNSSAALLCRAGQYRHPSELPLATLISACRLSEDNFRLRVYHFRKSQNRGYACASLGAM</sequence>
<evidence type="ECO:0000313" key="2">
    <source>
        <dbReference type="Proteomes" id="UP001346149"/>
    </source>
</evidence>
<proteinExistence type="predicted"/>
<accession>A0AAN7QEX9</accession>
<name>A0AAN7QEX9_TRANT</name>
<comment type="caution">
    <text evidence="1">The sequence shown here is derived from an EMBL/GenBank/DDBJ whole genome shotgun (WGS) entry which is preliminary data.</text>
</comment>
<keyword evidence="2" id="KW-1185">Reference proteome</keyword>
<protein>
    <submittedName>
        <fullName evidence="1">Uncharacterized protein</fullName>
    </submittedName>
</protein>